<name>A0A6C0IXX7_9ZZZZ</name>
<sequence>MNYNFIINPLSNRKVKITTKLGKQIINNYLNYQLGGMHVALIYLGLKKPLEKIDKATYEWLCNKRLDKPKGFLTLIINKLLEQEDDIIVKKRIDNFIKNIALIKEIKDSDLDDSEKNDKLIEILMIDEEDLPELEIKKAEECKVCGYYNCKRGVRCGRSYNPGE</sequence>
<dbReference type="EMBL" id="MN740274">
    <property type="protein sequence ID" value="QHT97285.1"/>
    <property type="molecule type" value="Genomic_DNA"/>
</dbReference>
<evidence type="ECO:0000313" key="1">
    <source>
        <dbReference type="EMBL" id="QHT97285.1"/>
    </source>
</evidence>
<reference evidence="1" key="1">
    <citation type="journal article" date="2020" name="Nature">
        <title>Giant virus diversity and host interactions through global metagenomics.</title>
        <authorList>
            <person name="Schulz F."/>
            <person name="Roux S."/>
            <person name="Paez-Espino D."/>
            <person name="Jungbluth S."/>
            <person name="Walsh D.A."/>
            <person name="Denef V.J."/>
            <person name="McMahon K.D."/>
            <person name="Konstantinidis K.T."/>
            <person name="Eloe-Fadrosh E.A."/>
            <person name="Kyrpides N.C."/>
            <person name="Woyke T."/>
        </authorList>
    </citation>
    <scope>NUCLEOTIDE SEQUENCE</scope>
    <source>
        <strain evidence="1">GVMAG-M-3300025138-11</strain>
    </source>
</reference>
<dbReference type="AlphaFoldDB" id="A0A6C0IXX7"/>
<organism evidence="1">
    <name type="scientific">viral metagenome</name>
    <dbReference type="NCBI Taxonomy" id="1070528"/>
    <lineage>
        <taxon>unclassified sequences</taxon>
        <taxon>metagenomes</taxon>
        <taxon>organismal metagenomes</taxon>
    </lineage>
</organism>
<proteinExistence type="predicted"/>
<protein>
    <submittedName>
        <fullName evidence="1">Uncharacterized protein</fullName>
    </submittedName>
</protein>
<accession>A0A6C0IXX7</accession>